<dbReference type="PANTHER" id="PTHR11759">
    <property type="entry name" value="40S RIBOSOMAL PROTEIN S14/30S RIBOSOMAL PROTEIN S11"/>
    <property type="match status" value="1"/>
</dbReference>
<comment type="function">
    <text evidence="7">Located on the platform of the 30S subunit, it bridges several disparate RNA helices of the 16S rRNA. Forms part of the Shine-Dalgarno cleft in the 70S ribosome.</text>
</comment>
<keyword evidence="4 7" id="KW-0689">Ribosomal protein</keyword>
<sequence>MTKKKKERKIPEKAFAHILATFNNTHITITDEAGGVITRASAGTAGFKGTKKATPFAASQAAEAASKRATGLGVKEVSVLVKGPGAGRDSAIKALKVGGLEITSITDVTSVPHNGPRPKKRRRV</sequence>
<dbReference type="PROSITE" id="PS00054">
    <property type="entry name" value="RIBOSOMAL_S11"/>
    <property type="match status" value="1"/>
</dbReference>
<evidence type="ECO:0000256" key="3">
    <source>
        <dbReference type="ARBA" id="ARBA00022884"/>
    </source>
</evidence>
<evidence type="ECO:0000256" key="4">
    <source>
        <dbReference type="ARBA" id="ARBA00022980"/>
    </source>
</evidence>
<accession>A0A2M8EJW7</accession>
<dbReference type="InterPro" id="IPR001971">
    <property type="entry name" value="Ribosomal_uS11"/>
</dbReference>
<name>A0A2M8EJW7_UNCKA</name>
<dbReference type="NCBIfam" id="TIGR03632">
    <property type="entry name" value="uS11_bact"/>
    <property type="match status" value="1"/>
</dbReference>
<dbReference type="GO" id="GO:0006412">
    <property type="term" value="P:translation"/>
    <property type="evidence" value="ECO:0007669"/>
    <property type="project" value="UniProtKB-UniRule"/>
</dbReference>
<dbReference type="PIRSF" id="PIRSF002131">
    <property type="entry name" value="Ribosomal_S11"/>
    <property type="match status" value="1"/>
</dbReference>
<keyword evidence="3 7" id="KW-0694">RNA-binding</keyword>
<dbReference type="HAMAP" id="MF_01310">
    <property type="entry name" value="Ribosomal_uS11"/>
    <property type="match status" value="1"/>
</dbReference>
<comment type="similarity">
    <text evidence="1 7 8">Belongs to the universal ribosomal protein uS11 family.</text>
</comment>
<dbReference type="InterPro" id="IPR018102">
    <property type="entry name" value="Ribosomal_uS11_CS"/>
</dbReference>
<dbReference type="GO" id="GO:0019843">
    <property type="term" value="F:rRNA binding"/>
    <property type="evidence" value="ECO:0007669"/>
    <property type="project" value="UniProtKB-UniRule"/>
</dbReference>
<comment type="caution">
    <text evidence="9">The sequence shown here is derived from an EMBL/GenBank/DDBJ whole genome shotgun (WGS) entry which is preliminary data.</text>
</comment>
<evidence type="ECO:0000256" key="7">
    <source>
        <dbReference type="HAMAP-Rule" id="MF_01310"/>
    </source>
</evidence>
<evidence type="ECO:0000256" key="6">
    <source>
        <dbReference type="ARBA" id="ARBA00035160"/>
    </source>
</evidence>
<comment type="subunit">
    <text evidence="7">Part of the 30S ribosomal subunit. Interacts with proteins S7 and S18. Binds to IF-3.</text>
</comment>
<dbReference type="GO" id="GO:0003735">
    <property type="term" value="F:structural constituent of ribosome"/>
    <property type="evidence" value="ECO:0007669"/>
    <property type="project" value="InterPro"/>
</dbReference>
<reference evidence="10" key="1">
    <citation type="submission" date="2017-09" db="EMBL/GenBank/DDBJ databases">
        <title>Depth-based differentiation of microbial function through sediment-hosted aquifers and enrichment of novel symbionts in the deep terrestrial subsurface.</title>
        <authorList>
            <person name="Probst A.J."/>
            <person name="Ladd B."/>
            <person name="Jarett J.K."/>
            <person name="Geller-Mcgrath D.E."/>
            <person name="Sieber C.M.K."/>
            <person name="Emerson J.B."/>
            <person name="Anantharaman K."/>
            <person name="Thomas B.C."/>
            <person name="Malmstrom R."/>
            <person name="Stieglmeier M."/>
            <person name="Klingl A."/>
            <person name="Woyke T."/>
            <person name="Ryan C.M."/>
            <person name="Banfield J.F."/>
        </authorList>
    </citation>
    <scope>NUCLEOTIDE SEQUENCE [LARGE SCALE GENOMIC DNA]</scope>
</reference>
<dbReference type="GO" id="GO:1990904">
    <property type="term" value="C:ribonucleoprotein complex"/>
    <property type="evidence" value="ECO:0007669"/>
    <property type="project" value="UniProtKB-KW"/>
</dbReference>
<evidence type="ECO:0000256" key="1">
    <source>
        <dbReference type="ARBA" id="ARBA00006194"/>
    </source>
</evidence>
<dbReference type="SUPFAM" id="SSF53137">
    <property type="entry name" value="Translational machinery components"/>
    <property type="match status" value="1"/>
</dbReference>
<evidence type="ECO:0000256" key="2">
    <source>
        <dbReference type="ARBA" id="ARBA00022730"/>
    </source>
</evidence>
<dbReference type="AlphaFoldDB" id="A0A2M8EJW7"/>
<dbReference type="GO" id="GO:0005840">
    <property type="term" value="C:ribosome"/>
    <property type="evidence" value="ECO:0007669"/>
    <property type="project" value="UniProtKB-KW"/>
</dbReference>
<dbReference type="NCBIfam" id="NF003698">
    <property type="entry name" value="PRK05309.1"/>
    <property type="match status" value="1"/>
</dbReference>
<keyword evidence="5 7" id="KW-0687">Ribonucleoprotein</keyword>
<dbReference type="Proteomes" id="UP000228781">
    <property type="component" value="Unassembled WGS sequence"/>
</dbReference>
<dbReference type="InterPro" id="IPR036967">
    <property type="entry name" value="Ribosomal_uS11_sf"/>
</dbReference>
<gene>
    <name evidence="7" type="primary">rpsK</name>
    <name evidence="9" type="ORF">CO059_01180</name>
</gene>
<evidence type="ECO:0000313" key="9">
    <source>
        <dbReference type="EMBL" id="PJC22977.1"/>
    </source>
</evidence>
<dbReference type="EMBL" id="PFSK01000014">
    <property type="protein sequence ID" value="PJC22977.1"/>
    <property type="molecule type" value="Genomic_DNA"/>
</dbReference>
<organism evidence="9 10">
    <name type="scientific">candidate division WWE3 bacterium CG_4_9_14_0_2_um_filter_48_10</name>
    <dbReference type="NCBI Taxonomy" id="1975078"/>
    <lineage>
        <taxon>Bacteria</taxon>
        <taxon>Katanobacteria</taxon>
    </lineage>
</organism>
<protein>
    <recommendedName>
        <fullName evidence="6 7">Small ribosomal subunit protein uS11</fullName>
    </recommendedName>
</protein>
<evidence type="ECO:0000256" key="8">
    <source>
        <dbReference type="RuleBase" id="RU003629"/>
    </source>
</evidence>
<keyword evidence="2 7" id="KW-0699">rRNA-binding</keyword>
<evidence type="ECO:0000313" key="10">
    <source>
        <dbReference type="Proteomes" id="UP000228781"/>
    </source>
</evidence>
<dbReference type="Pfam" id="PF00411">
    <property type="entry name" value="Ribosomal_S11"/>
    <property type="match status" value="1"/>
</dbReference>
<proteinExistence type="inferred from homology"/>
<dbReference type="Gene3D" id="3.30.420.80">
    <property type="entry name" value="Ribosomal protein S11"/>
    <property type="match status" value="1"/>
</dbReference>
<dbReference type="InterPro" id="IPR019981">
    <property type="entry name" value="Ribosomal_uS11_bac-type"/>
</dbReference>
<evidence type="ECO:0000256" key="5">
    <source>
        <dbReference type="ARBA" id="ARBA00023274"/>
    </source>
</evidence>